<evidence type="ECO:0000313" key="2">
    <source>
        <dbReference type="Proteomes" id="UP000597761"/>
    </source>
</evidence>
<dbReference type="EMBL" id="BMJI01000006">
    <property type="protein sequence ID" value="GGC89062.1"/>
    <property type="molecule type" value="Genomic_DNA"/>
</dbReference>
<reference evidence="2" key="1">
    <citation type="journal article" date="2019" name="Int. J. Syst. Evol. Microbiol.">
        <title>The Global Catalogue of Microorganisms (GCM) 10K type strain sequencing project: providing services to taxonomists for standard genome sequencing and annotation.</title>
        <authorList>
            <consortium name="The Broad Institute Genomics Platform"/>
            <consortium name="The Broad Institute Genome Sequencing Center for Infectious Disease"/>
            <person name="Wu L."/>
            <person name="Ma J."/>
        </authorList>
    </citation>
    <scope>NUCLEOTIDE SEQUENCE [LARGE SCALE GENOMIC DNA]</scope>
    <source>
        <strain evidence="2">CGMCC 1.15480</strain>
    </source>
</reference>
<gene>
    <name evidence="1" type="ORF">GCM10011512_14970</name>
</gene>
<organism evidence="1 2">
    <name type="scientific">Tersicoccus solisilvae</name>
    <dbReference type="NCBI Taxonomy" id="1882339"/>
    <lineage>
        <taxon>Bacteria</taxon>
        <taxon>Bacillati</taxon>
        <taxon>Actinomycetota</taxon>
        <taxon>Actinomycetes</taxon>
        <taxon>Micrococcales</taxon>
        <taxon>Micrococcaceae</taxon>
        <taxon>Tersicoccus</taxon>
    </lineage>
</organism>
<protein>
    <submittedName>
        <fullName evidence="1">Uncharacterized protein</fullName>
    </submittedName>
</protein>
<name>A0ABQ1P4R6_9MICC</name>
<keyword evidence="2" id="KW-1185">Reference proteome</keyword>
<comment type="caution">
    <text evidence="1">The sequence shown here is derived from an EMBL/GenBank/DDBJ whole genome shotgun (WGS) entry which is preliminary data.</text>
</comment>
<evidence type="ECO:0000313" key="1">
    <source>
        <dbReference type="EMBL" id="GGC89062.1"/>
    </source>
</evidence>
<dbReference type="Proteomes" id="UP000597761">
    <property type="component" value="Unassembled WGS sequence"/>
</dbReference>
<sequence>MLPAYDSGIVAAEAGAADTTAPADRVAAAMTVAMVLRADLFIVRSPSTRWLPWGEHYVVIQTTATARGRHGFSVRRVIRGHDG</sequence>
<proteinExistence type="predicted"/>
<accession>A0ABQ1P4R6</accession>